<organism evidence="12 13">
    <name type="scientific">Diversispora eburnea</name>
    <dbReference type="NCBI Taxonomy" id="1213867"/>
    <lineage>
        <taxon>Eukaryota</taxon>
        <taxon>Fungi</taxon>
        <taxon>Fungi incertae sedis</taxon>
        <taxon>Mucoromycota</taxon>
        <taxon>Glomeromycotina</taxon>
        <taxon>Glomeromycetes</taxon>
        <taxon>Diversisporales</taxon>
        <taxon>Diversisporaceae</taxon>
        <taxon>Diversispora</taxon>
    </lineage>
</organism>
<evidence type="ECO:0000256" key="8">
    <source>
        <dbReference type="ARBA" id="ARBA00023034"/>
    </source>
</evidence>
<dbReference type="InterPro" id="IPR032816">
    <property type="entry name" value="VTT_dom"/>
</dbReference>
<evidence type="ECO:0000256" key="5">
    <source>
        <dbReference type="ARBA" id="ARBA00020673"/>
    </source>
</evidence>
<gene>
    <name evidence="12" type="ORF">DEBURN_LOCUS5626</name>
</gene>
<evidence type="ECO:0000256" key="4">
    <source>
        <dbReference type="ARBA" id="ARBA00013533"/>
    </source>
</evidence>
<proteinExistence type="inferred from homology"/>
<keyword evidence="7 10" id="KW-1133">Transmembrane helix</keyword>
<dbReference type="GO" id="GO:0000139">
    <property type="term" value="C:Golgi membrane"/>
    <property type="evidence" value="ECO:0007669"/>
    <property type="project" value="UniProtKB-SubCell"/>
</dbReference>
<dbReference type="PANTHER" id="PTHR47549:SF3">
    <property type="entry name" value="GOLGI APPARATUS MEMBRANE PROTEIN TVP38"/>
    <property type="match status" value="1"/>
</dbReference>
<evidence type="ECO:0000256" key="9">
    <source>
        <dbReference type="ARBA" id="ARBA00023136"/>
    </source>
</evidence>
<feature type="domain" description="VTT" evidence="11">
    <location>
        <begin position="18"/>
        <end position="117"/>
    </location>
</feature>
<keyword evidence="8" id="KW-0333">Golgi apparatus</keyword>
<accession>A0A9N9A8Q7</accession>
<evidence type="ECO:0000256" key="7">
    <source>
        <dbReference type="ARBA" id="ARBA00022989"/>
    </source>
</evidence>
<evidence type="ECO:0000256" key="1">
    <source>
        <dbReference type="ARBA" id="ARBA00002978"/>
    </source>
</evidence>
<evidence type="ECO:0000313" key="12">
    <source>
        <dbReference type="EMBL" id="CAG8520299.1"/>
    </source>
</evidence>
<feature type="transmembrane region" description="Helical" evidence="10">
    <location>
        <begin position="27"/>
        <end position="52"/>
    </location>
</feature>
<comment type="similarity">
    <text evidence="3">Belongs to the TVP38/TMEM64 family.</text>
</comment>
<dbReference type="AlphaFoldDB" id="A0A9N9A8Q7"/>
<keyword evidence="13" id="KW-1185">Reference proteome</keyword>
<dbReference type="EMBL" id="CAJVPK010000512">
    <property type="protein sequence ID" value="CAG8520299.1"/>
    <property type="molecule type" value="Genomic_DNA"/>
</dbReference>
<evidence type="ECO:0000313" key="13">
    <source>
        <dbReference type="Proteomes" id="UP000789706"/>
    </source>
</evidence>
<dbReference type="OrthoDB" id="166803at2759"/>
<feature type="transmembrane region" description="Helical" evidence="10">
    <location>
        <begin position="73"/>
        <end position="89"/>
    </location>
</feature>
<evidence type="ECO:0000256" key="10">
    <source>
        <dbReference type="SAM" id="Phobius"/>
    </source>
</evidence>
<comment type="caution">
    <text evidence="12">The sequence shown here is derived from an EMBL/GenBank/DDBJ whole genome shotgun (WGS) entry which is preliminary data.</text>
</comment>
<reference evidence="12" key="1">
    <citation type="submission" date="2021-06" db="EMBL/GenBank/DDBJ databases">
        <authorList>
            <person name="Kallberg Y."/>
            <person name="Tangrot J."/>
            <person name="Rosling A."/>
        </authorList>
    </citation>
    <scope>NUCLEOTIDE SEQUENCE</scope>
    <source>
        <strain evidence="12">AZ414A</strain>
    </source>
</reference>
<comment type="subcellular location">
    <subcellularLocation>
        <location evidence="2">Golgi apparatus membrane</location>
        <topology evidence="2">Multi-pass membrane protein</topology>
    </subcellularLocation>
</comment>
<keyword evidence="9 10" id="KW-0472">Membrane</keyword>
<comment type="function">
    <text evidence="1">Golgi membrane protein involved in vesicular trafficking and spindle migration.</text>
</comment>
<dbReference type="Pfam" id="PF09335">
    <property type="entry name" value="VTT_dom"/>
    <property type="match status" value="1"/>
</dbReference>
<dbReference type="InterPro" id="IPR051076">
    <property type="entry name" value="Golgi_membrane_TVP38/TMEM64"/>
</dbReference>
<dbReference type="GO" id="GO:0000022">
    <property type="term" value="P:mitotic spindle elongation"/>
    <property type="evidence" value="ECO:0007669"/>
    <property type="project" value="TreeGrafter"/>
</dbReference>
<dbReference type="GO" id="GO:0016192">
    <property type="term" value="P:vesicle-mediated transport"/>
    <property type="evidence" value="ECO:0007669"/>
    <property type="project" value="TreeGrafter"/>
</dbReference>
<protein>
    <recommendedName>
        <fullName evidence="4">Golgi apparatus membrane protein TVP38</fullName>
    </recommendedName>
    <alternativeName>
        <fullName evidence="5">Golgi apparatus membrane protein tvp38</fullName>
    </alternativeName>
</protein>
<evidence type="ECO:0000256" key="3">
    <source>
        <dbReference type="ARBA" id="ARBA00008640"/>
    </source>
</evidence>
<keyword evidence="6 10" id="KW-0812">Transmembrane</keyword>
<dbReference type="PANTHER" id="PTHR47549">
    <property type="entry name" value="GOLGI APPARATUS MEMBRANE PROTEIN TVP38-RELATED"/>
    <property type="match status" value="1"/>
</dbReference>
<feature type="transmembrane region" description="Helical" evidence="10">
    <location>
        <begin position="101"/>
        <end position="123"/>
    </location>
</feature>
<evidence type="ECO:0000256" key="6">
    <source>
        <dbReference type="ARBA" id="ARBA00022692"/>
    </source>
</evidence>
<evidence type="ECO:0000259" key="11">
    <source>
        <dbReference type="Pfam" id="PF09335"/>
    </source>
</evidence>
<sequence>MIIFSLIFFTTFPLVIGYSTLITLSGFTFGFIKGFIISYFAALTGAITVFLLSRRWFKKSVRKLLNKSNSMSAIVKALLFFIRLAPYPYNVLNTLLSATHISLSTFAGATALSLFKLIIHVWIDDNIENDNIEDDNINNNQDKGIFNNKNINQDYYQDYHPGEDDENDPATLIKTILMMCGIIIGNNRKIDNNINNNHIGINIDIYNINNNNDNNIVFNGIRYRRNSTYDENEPLIDNNNNNNSNCKEEINIENFKVQKQFINNYNNINSINEEKEEEEEGFH</sequence>
<dbReference type="Proteomes" id="UP000789706">
    <property type="component" value="Unassembled WGS sequence"/>
</dbReference>
<name>A0A9N9A8Q7_9GLOM</name>
<evidence type="ECO:0000256" key="2">
    <source>
        <dbReference type="ARBA" id="ARBA00004653"/>
    </source>
</evidence>